<accession>A0A0S3QUL5</accession>
<reference evidence="3" key="1">
    <citation type="journal article" date="2018" name="Science">
        <title>A primordial and reversible TCA cycle in a facultatively chemolithoautotrophic thermophile.</title>
        <authorList>
            <person name="Nunoura T."/>
            <person name="Chikaraishi Y."/>
            <person name="Izaki R."/>
            <person name="Suwa T."/>
            <person name="Sato T."/>
            <person name="Harada T."/>
            <person name="Mori K."/>
            <person name="Kato Y."/>
            <person name="Miyazaki M."/>
            <person name="Shimamura S."/>
            <person name="Yanagawa K."/>
            <person name="Shuto A."/>
            <person name="Ohkouchi N."/>
            <person name="Fujita N."/>
            <person name="Takaki Y."/>
            <person name="Atomi H."/>
            <person name="Takai K."/>
        </authorList>
    </citation>
    <scope>NUCLEOTIDE SEQUENCE [LARGE SCALE GENOMIC DNA]</scope>
    <source>
        <strain evidence="3">DSM 17441 / JCM 13301 / NBRC 103674 / ABI70S6</strain>
    </source>
</reference>
<dbReference type="EMBL" id="AP013035">
    <property type="protein sequence ID" value="BAT72022.1"/>
    <property type="molecule type" value="Genomic_DNA"/>
</dbReference>
<dbReference type="OrthoDB" id="9783080at2"/>
<dbReference type="RefSeq" id="WP_068550018.1">
    <property type="nucleotide sequence ID" value="NZ_AP013035.1"/>
</dbReference>
<proteinExistence type="predicted"/>
<evidence type="ECO:0000313" key="3">
    <source>
        <dbReference type="Proteomes" id="UP000063234"/>
    </source>
</evidence>
<dbReference type="Pfam" id="PF07238">
    <property type="entry name" value="PilZ"/>
    <property type="match status" value="1"/>
</dbReference>
<dbReference type="KEGG" id="ttk:TST_1235"/>
<dbReference type="Proteomes" id="UP000063234">
    <property type="component" value="Chromosome"/>
</dbReference>
<dbReference type="InterPro" id="IPR009875">
    <property type="entry name" value="PilZ_domain"/>
</dbReference>
<name>A0A0S3QUL5_THET7</name>
<evidence type="ECO:0000259" key="1">
    <source>
        <dbReference type="Pfam" id="PF07238"/>
    </source>
</evidence>
<feature type="domain" description="PilZ" evidence="1">
    <location>
        <begin position="97"/>
        <end position="176"/>
    </location>
</feature>
<organism evidence="2 3">
    <name type="scientific">Thermosulfidibacter takaii (strain DSM 17441 / JCM 13301 / NBRC 103674 / ABI70S6)</name>
    <dbReference type="NCBI Taxonomy" id="1298851"/>
    <lineage>
        <taxon>Bacteria</taxon>
        <taxon>Pseudomonadati</taxon>
        <taxon>Thermosulfidibacterota</taxon>
        <taxon>Thermosulfidibacteria</taxon>
        <taxon>Thermosulfidibacterales</taxon>
        <taxon>Thermosulfidibacteraceae</taxon>
    </lineage>
</organism>
<dbReference type="AlphaFoldDB" id="A0A0S3QUL5"/>
<keyword evidence="3" id="KW-1185">Reference proteome</keyword>
<evidence type="ECO:0000313" key="2">
    <source>
        <dbReference type="EMBL" id="BAT72022.1"/>
    </source>
</evidence>
<sequence>MKSDTGKRSYVRVPVAVRVAFSVVDPSQRENLIKAIEGQQASEYEDVASYSRLIMEKHKLQEVKEVNPLILELLVYLKKKLEAVEEQLKGECDICYEYKTYTLDLGGGGFSALVNKELKPGTLIDVFLDVPLFPKPGIKAIGKVVSCERQDQEYVIRVAFDFIREDDREDLIKFVFIKQREILARRSLER</sequence>
<protein>
    <recommendedName>
        <fullName evidence="1">PilZ domain-containing protein</fullName>
    </recommendedName>
</protein>
<gene>
    <name evidence="2" type="ORF">TST_1235</name>
</gene>
<dbReference type="GO" id="GO:0035438">
    <property type="term" value="F:cyclic-di-GMP binding"/>
    <property type="evidence" value="ECO:0007669"/>
    <property type="project" value="InterPro"/>
</dbReference>